<evidence type="ECO:0000259" key="1">
    <source>
        <dbReference type="Pfam" id="PF13022"/>
    </source>
</evidence>
<sequence length="148" mass="16735">MITTDELKERLTTQQLQAAELLVENEFAGKDKRTQEELAAEVGISRMQLYKWRTENVDFAEYVRRKADAKLNALSVMVDAKLVSLIDGSQWNNGIPSIRAIELFYKRFGLLVDRQEITNLPAPKGPRLSPSEVAKGLEELNEMLNGKA</sequence>
<organism evidence="2 3">
    <name type="scientific">Heyndrickxia coagulans</name>
    <name type="common">Weizmannia coagulans</name>
    <dbReference type="NCBI Taxonomy" id="1398"/>
    <lineage>
        <taxon>Bacteria</taxon>
        <taxon>Bacillati</taxon>
        <taxon>Bacillota</taxon>
        <taxon>Bacilli</taxon>
        <taxon>Bacillales</taxon>
        <taxon>Bacillaceae</taxon>
        <taxon>Heyndrickxia</taxon>
    </lineage>
</organism>
<protein>
    <submittedName>
        <fullName evidence="2">PhBC6A51 family helix-turn-helix protein</fullName>
    </submittedName>
</protein>
<reference evidence="2" key="1">
    <citation type="submission" date="2023-06" db="EMBL/GenBank/DDBJ databases">
        <title>Probiogenomic evaluation and L lactic producing Weizmannia coaggulans BKMTCR2-2 from tree bark.</title>
        <authorList>
            <person name="Mahittikon J."/>
            <person name="Tanasupawat S."/>
        </authorList>
    </citation>
    <scope>NUCLEOTIDE SEQUENCE</scope>
    <source>
        <strain evidence="2">BKMTCR2-2</strain>
    </source>
</reference>
<comment type="caution">
    <text evidence="2">The sequence shown here is derived from an EMBL/GenBank/DDBJ whole genome shotgun (WGS) entry which is preliminary data.</text>
</comment>
<dbReference type="SUPFAM" id="SSF46689">
    <property type="entry name" value="Homeodomain-like"/>
    <property type="match status" value="1"/>
</dbReference>
<dbReference type="RefSeq" id="WP_285957557.1">
    <property type="nucleotide sequence ID" value="NZ_JASUZX010000001.1"/>
</dbReference>
<evidence type="ECO:0000313" key="2">
    <source>
        <dbReference type="EMBL" id="MDL5039503.1"/>
    </source>
</evidence>
<accession>A0AAW7CFE4</accession>
<dbReference type="Pfam" id="PF13022">
    <property type="entry name" value="HTH_Tnp_1_2"/>
    <property type="match status" value="1"/>
</dbReference>
<dbReference type="Gene3D" id="1.10.10.60">
    <property type="entry name" value="Homeodomain-like"/>
    <property type="match status" value="1"/>
</dbReference>
<dbReference type="AlphaFoldDB" id="A0AAW7CFE4"/>
<dbReference type="InterPro" id="IPR009057">
    <property type="entry name" value="Homeodomain-like_sf"/>
</dbReference>
<dbReference type="EMBL" id="JASUZX010000001">
    <property type="protein sequence ID" value="MDL5039503.1"/>
    <property type="molecule type" value="Genomic_DNA"/>
</dbReference>
<dbReference type="Proteomes" id="UP001223084">
    <property type="component" value="Unassembled WGS sequence"/>
</dbReference>
<feature type="domain" description="Homeodomain phBC6A51-type" evidence="1">
    <location>
        <begin position="8"/>
        <end position="118"/>
    </location>
</feature>
<evidence type="ECO:0000313" key="3">
    <source>
        <dbReference type="Proteomes" id="UP001223084"/>
    </source>
</evidence>
<gene>
    <name evidence="2" type="ORF">QN341_00065</name>
</gene>
<dbReference type="InterPro" id="IPR024978">
    <property type="entry name" value="Homeodomain_phBC6A51-type"/>
</dbReference>
<proteinExistence type="predicted"/>
<name>A0AAW7CFE4_HEYCO</name>